<dbReference type="GO" id="GO:0004315">
    <property type="term" value="F:3-oxoacyl-[acyl-carrier-protein] synthase activity"/>
    <property type="evidence" value="ECO:0007669"/>
    <property type="project" value="InterPro"/>
</dbReference>
<feature type="domain" description="Beta-ketoacyl-[acyl-carrier-protein] synthase III C-terminal" evidence="3">
    <location>
        <begin position="258"/>
        <end position="346"/>
    </location>
</feature>
<dbReference type="Pfam" id="PF08541">
    <property type="entry name" value="ACP_syn_III_C"/>
    <property type="match status" value="1"/>
</dbReference>
<dbReference type="OrthoDB" id="9788274at2"/>
<dbReference type="STRING" id="1548207.AXK11_05670"/>
<dbReference type="Gene3D" id="3.40.47.10">
    <property type="match status" value="2"/>
</dbReference>
<keyword evidence="1" id="KW-0808">Transferase</keyword>
<evidence type="ECO:0000259" key="4">
    <source>
        <dbReference type="Pfam" id="PF08545"/>
    </source>
</evidence>
<dbReference type="InterPro" id="IPR016039">
    <property type="entry name" value="Thiolase-like"/>
</dbReference>
<evidence type="ECO:0000313" key="6">
    <source>
        <dbReference type="Proteomes" id="UP000070058"/>
    </source>
</evidence>
<dbReference type="RefSeq" id="WP_068630116.1">
    <property type="nucleotide sequence ID" value="NZ_LSZQ01000042.1"/>
</dbReference>
<evidence type="ECO:0000313" key="5">
    <source>
        <dbReference type="EMBL" id="KXU35826.1"/>
    </source>
</evidence>
<evidence type="ECO:0000256" key="2">
    <source>
        <dbReference type="ARBA" id="ARBA00023315"/>
    </source>
</evidence>
<feature type="domain" description="Beta-ketoacyl-[acyl-carrier-protein] synthase III N-terminal" evidence="4">
    <location>
        <begin position="117"/>
        <end position="162"/>
    </location>
</feature>
<dbReference type="GO" id="GO:0044550">
    <property type="term" value="P:secondary metabolite biosynthetic process"/>
    <property type="evidence" value="ECO:0007669"/>
    <property type="project" value="TreeGrafter"/>
</dbReference>
<reference evidence="6" key="1">
    <citation type="submission" date="2016-02" db="EMBL/GenBank/DDBJ databases">
        <authorList>
            <person name="Sanders J.G."/>
            <person name="Lin J.Y."/>
            <person name="Wertz J.T."/>
            <person name="Russell J.A."/>
            <person name="Moreau C.S."/>
            <person name="Powell S."/>
        </authorList>
    </citation>
    <scope>NUCLEOTIDE SEQUENCE [LARGE SCALE GENOMIC DNA]</scope>
    <source>
        <strain evidence="6">CAG34</strain>
    </source>
</reference>
<comment type="caution">
    <text evidence="5">The sequence shown here is derived from an EMBL/GenBank/DDBJ whole genome shotgun (WGS) entry which is preliminary data.</text>
</comment>
<dbReference type="EMBL" id="LSZQ01000042">
    <property type="protein sequence ID" value="KXU35826.1"/>
    <property type="molecule type" value="Genomic_DNA"/>
</dbReference>
<dbReference type="Pfam" id="PF08545">
    <property type="entry name" value="ACP_syn_III"/>
    <property type="match status" value="1"/>
</dbReference>
<evidence type="ECO:0000259" key="3">
    <source>
        <dbReference type="Pfam" id="PF08541"/>
    </source>
</evidence>
<dbReference type="AlphaFoldDB" id="A0A139SMK3"/>
<evidence type="ECO:0000256" key="1">
    <source>
        <dbReference type="ARBA" id="ARBA00022679"/>
    </source>
</evidence>
<keyword evidence="6" id="KW-1185">Reference proteome</keyword>
<dbReference type="InterPro" id="IPR013747">
    <property type="entry name" value="ACP_syn_III_C"/>
</dbReference>
<sequence>MKFSCTCIESLEVVLPEEVLSSADIEQRLRPLYERLRLPEGRLELMTGIRERRLWPAGKRPSDASARAGRAALARSAIRPEQVELYIHGAVCRDMLEPATASFAHRKIGLSPRCQLFDLSNACLGFLNALTVAASMIESGQIRAALITCGEDSRPLVEQTLRTLNAEPLTRNGIKPYFANLTIGSGAVGAVLCHESLVGAGRPAHRLLGGVARAATVHSELCQGDTHGADSLAMQTDSEALLVAGVNLAAETWAEFCEMTGWTATTPDRFISHQVGSVHRRKIYETLGLDLAKDFSTLERLGNTGSVALPATLGLAVQEGAIDHGDKVALLGIGSGLNSLMLALEW</sequence>
<dbReference type="Proteomes" id="UP000070058">
    <property type="component" value="Unassembled WGS sequence"/>
</dbReference>
<proteinExistence type="predicted"/>
<dbReference type="PANTHER" id="PTHR34069">
    <property type="entry name" value="3-OXOACYL-[ACYL-CARRIER-PROTEIN] SYNTHASE 3"/>
    <property type="match status" value="1"/>
</dbReference>
<dbReference type="InterPro" id="IPR013751">
    <property type="entry name" value="ACP_syn_III_N"/>
</dbReference>
<dbReference type="SUPFAM" id="SSF53901">
    <property type="entry name" value="Thiolase-like"/>
    <property type="match status" value="1"/>
</dbReference>
<accession>A0A139SMK3</accession>
<keyword evidence="2" id="KW-0012">Acyltransferase</keyword>
<gene>
    <name evidence="5" type="ORF">AXK11_05670</name>
</gene>
<dbReference type="PANTHER" id="PTHR34069:SF3">
    <property type="entry name" value="ACYL-COA:ACYL-COA ALKYLTRANSFERASE"/>
    <property type="match status" value="1"/>
</dbReference>
<dbReference type="GO" id="GO:0006633">
    <property type="term" value="P:fatty acid biosynthetic process"/>
    <property type="evidence" value="ECO:0007669"/>
    <property type="project" value="InterPro"/>
</dbReference>
<protein>
    <submittedName>
        <fullName evidence="5">3-oxoacyl-ACP synthase</fullName>
    </submittedName>
</protein>
<dbReference type="NCBIfam" id="NF006720">
    <property type="entry name" value="PRK09258.1"/>
    <property type="match status" value="1"/>
</dbReference>
<name>A0A139SMK3_9BACT</name>
<organism evidence="5 6">
    <name type="scientific">Cephaloticoccus primus</name>
    <dbReference type="NCBI Taxonomy" id="1548207"/>
    <lineage>
        <taxon>Bacteria</taxon>
        <taxon>Pseudomonadati</taxon>
        <taxon>Verrucomicrobiota</taxon>
        <taxon>Opitutia</taxon>
        <taxon>Opitutales</taxon>
        <taxon>Opitutaceae</taxon>
        <taxon>Cephaloticoccus</taxon>
    </lineage>
</organism>